<dbReference type="AlphaFoldDB" id="A0AA89AU50"/>
<accession>A0AA89AU50</accession>
<sequence length="100" mass="11958">MWLSKLIPSRGCVFMLIWYVECRFQSSEDEPYHEDWRAKELSPTASFAVDAVSYDYSFTYELHPFVSTLNMTLTTLWLFFSVWKSPTDHNMEEELLRMLN</sequence>
<reference evidence="2" key="1">
    <citation type="submission" date="2022-12" db="EMBL/GenBank/DDBJ databases">
        <title>Draft genome assemblies for two species of Escallonia (Escalloniales).</title>
        <authorList>
            <person name="Chanderbali A."/>
            <person name="Dervinis C."/>
            <person name="Anghel I."/>
            <person name="Soltis D."/>
            <person name="Soltis P."/>
            <person name="Zapata F."/>
        </authorList>
    </citation>
    <scope>NUCLEOTIDE SEQUENCE</scope>
    <source>
        <strain evidence="2">UCBG64.0493</strain>
        <tissue evidence="2">Leaf</tissue>
    </source>
</reference>
<feature type="signal peptide" evidence="1">
    <location>
        <begin position="1"/>
        <end position="22"/>
    </location>
</feature>
<proteinExistence type="predicted"/>
<protein>
    <submittedName>
        <fullName evidence="2">Uncharacterized protein</fullName>
    </submittedName>
</protein>
<keyword evidence="1" id="KW-0732">Signal</keyword>
<keyword evidence="3" id="KW-1185">Reference proteome</keyword>
<evidence type="ECO:0000313" key="3">
    <source>
        <dbReference type="Proteomes" id="UP001188597"/>
    </source>
</evidence>
<organism evidence="2 3">
    <name type="scientific">Escallonia herrerae</name>
    <dbReference type="NCBI Taxonomy" id="1293975"/>
    <lineage>
        <taxon>Eukaryota</taxon>
        <taxon>Viridiplantae</taxon>
        <taxon>Streptophyta</taxon>
        <taxon>Embryophyta</taxon>
        <taxon>Tracheophyta</taxon>
        <taxon>Spermatophyta</taxon>
        <taxon>Magnoliopsida</taxon>
        <taxon>eudicotyledons</taxon>
        <taxon>Gunneridae</taxon>
        <taxon>Pentapetalae</taxon>
        <taxon>asterids</taxon>
        <taxon>campanulids</taxon>
        <taxon>Escalloniales</taxon>
        <taxon>Escalloniaceae</taxon>
        <taxon>Escallonia</taxon>
    </lineage>
</organism>
<dbReference type="Proteomes" id="UP001188597">
    <property type="component" value="Unassembled WGS sequence"/>
</dbReference>
<comment type="caution">
    <text evidence="2">The sequence shown here is derived from an EMBL/GenBank/DDBJ whole genome shotgun (WGS) entry which is preliminary data.</text>
</comment>
<evidence type="ECO:0000256" key="1">
    <source>
        <dbReference type="SAM" id="SignalP"/>
    </source>
</evidence>
<dbReference type="EMBL" id="JAVXUP010001411">
    <property type="protein sequence ID" value="KAK3011926.1"/>
    <property type="molecule type" value="Genomic_DNA"/>
</dbReference>
<name>A0AA89AU50_9ASTE</name>
<feature type="chain" id="PRO_5041683440" evidence="1">
    <location>
        <begin position="23"/>
        <end position="100"/>
    </location>
</feature>
<evidence type="ECO:0000313" key="2">
    <source>
        <dbReference type="EMBL" id="KAK3011926.1"/>
    </source>
</evidence>
<gene>
    <name evidence="2" type="ORF">RJ639_010504</name>
</gene>